<evidence type="ECO:0000313" key="3">
    <source>
        <dbReference type="EMBL" id="KQK18500.1"/>
    </source>
</evidence>
<dbReference type="InterPro" id="IPR004045">
    <property type="entry name" value="Glutathione_S-Trfase_N"/>
</dbReference>
<organism evidence="3">
    <name type="scientific">Brachypodium distachyon</name>
    <name type="common">Purple false brome</name>
    <name type="synonym">Trachynia distachya</name>
    <dbReference type="NCBI Taxonomy" id="15368"/>
    <lineage>
        <taxon>Eukaryota</taxon>
        <taxon>Viridiplantae</taxon>
        <taxon>Streptophyta</taxon>
        <taxon>Embryophyta</taxon>
        <taxon>Tracheophyta</taxon>
        <taxon>Spermatophyta</taxon>
        <taxon>Magnoliopsida</taxon>
        <taxon>Liliopsida</taxon>
        <taxon>Poales</taxon>
        <taxon>Poaceae</taxon>
        <taxon>BOP clade</taxon>
        <taxon>Pooideae</taxon>
        <taxon>Stipodae</taxon>
        <taxon>Brachypodieae</taxon>
        <taxon>Brachypodium</taxon>
    </lineage>
</organism>
<feature type="region of interest" description="Disordered" evidence="1">
    <location>
        <begin position="9"/>
        <end position="28"/>
    </location>
</feature>
<dbReference type="InterPro" id="IPR044629">
    <property type="entry name" value="GSTL1/2/3"/>
</dbReference>
<proteinExistence type="predicted"/>
<evidence type="ECO:0000313" key="4">
    <source>
        <dbReference type="EnsemblPlants" id="KQK18500"/>
    </source>
</evidence>
<dbReference type="AlphaFoldDB" id="A0A0Q3K2J0"/>
<dbReference type="InParanoid" id="A0A0Q3K2J0"/>
<dbReference type="Proteomes" id="UP000008810">
    <property type="component" value="Chromosome 1"/>
</dbReference>
<dbReference type="Gramene" id="KQK18500">
    <property type="protein sequence ID" value="KQK18500"/>
    <property type="gene ID" value="BRADI_1g42890v3"/>
</dbReference>
<evidence type="ECO:0000256" key="1">
    <source>
        <dbReference type="SAM" id="MobiDB-lite"/>
    </source>
</evidence>
<dbReference type="PANTHER" id="PTHR44328">
    <property type="entry name" value="GLUTATHIONE S-TRANSFERASE L1"/>
    <property type="match status" value="1"/>
</dbReference>
<dbReference type="OrthoDB" id="4951845at2759"/>
<name>A0A0Q3K2J0_BRADI</name>
<dbReference type="InterPro" id="IPR036249">
    <property type="entry name" value="Thioredoxin-like_sf"/>
</dbReference>
<reference evidence="3" key="2">
    <citation type="submission" date="2017-06" db="EMBL/GenBank/DDBJ databases">
        <title>WGS assembly of Brachypodium distachyon.</title>
        <authorList>
            <consortium name="The International Brachypodium Initiative"/>
            <person name="Lucas S."/>
            <person name="Harmon-Smith M."/>
            <person name="Lail K."/>
            <person name="Tice H."/>
            <person name="Grimwood J."/>
            <person name="Bruce D."/>
            <person name="Barry K."/>
            <person name="Shu S."/>
            <person name="Lindquist E."/>
            <person name="Wang M."/>
            <person name="Pitluck S."/>
            <person name="Vogel J.P."/>
            <person name="Garvin D.F."/>
            <person name="Mockler T.C."/>
            <person name="Schmutz J."/>
            <person name="Rokhsar D."/>
            <person name="Bevan M.W."/>
        </authorList>
    </citation>
    <scope>NUCLEOTIDE SEQUENCE</scope>
    <source>
        <strain evidence="3">Bd21</strain>
    </source>
</reference>
<reference evidence="4" key="3">
    <citation type="submission" date="2018-08" db="UniProtKB">
        <authorList>
            <consortium name="EnsemblPlants"/>
        </authorList>
    </citation>
    <scope>IDENTIFICATION</scope>
    <source>
        <strain evidence="4">cv. Bd21</strain>
    </source>
</reference>
<protein>
    <recommendedName>
        <fullName evidence="2">GST N-terminal domain-containing protein</fullName>
    </recommendedName>
</protein>
<dbReference type="ExpressionAtlas" id="A0A0Q3K2J0">
    <property type="expression patterns" value="baseline and differential"/>
</dbReference>
<dbReference type="EMBL" id="CM000880">
    <property type="protein sequence ID" value="KQK18500.1"/>
    <property type="molecule type" value="Genomic_DNA"/>
</dbReference>
<accession>A0A0Q3K2J0</accession>
<gene>
    <name evidence="3" type="ORF">BRADI_1g42890v3</name>
</gene>
<feature type="domain" description="GST N-terminal" evidence="2">
    <location>
        <begin position="92"/>
        <end position="160"/>
    </location>
</feature>
<dbReference type="Pfam" id="PF13417">
    <property type="entry name" value="GST_N_3"/>
    <property type="match status" value="1"/>
</dbReference>
<dbReference type="Gene3D" id="3.40.30.10">
    <property type="entry name" value="Glutaredoxin"/>
    <property type="match status" value="1"/>
</dbReference>
<keyword evidence="5" id="KW-1185">Reference proteome</keyword>
<evidence type="ECO:0000313" key="5">
    <source>
        <dbReference type="Proteomes" id="UP000008810"/>
    </source>
</evidence>
<sequence>MNSLAVLCRSSPLTPASSSPSPSPNRPVYIKVPRSRPAAHRHDMAAAARISSRTVAVATTAAPPVISPKENLHASLASTSEPPPLFDGTTRLYVAYHCPYTRRAWINRNYKDKIKVVVIGLADRPSRYKENVYPETKHDNQVKGESLDLIKYIDRNFEGPSLLPEDSAQQSAEELLVYTDEFNEALHSSILSKGDVSEETGTAYLAFVVRFQIFFSGIKNCDITKGRLNVQKYI</sequence>
<dbReference type="STRING" id="15368.A0A0Q3K2J0"/>
<dbReference type="SUPFAM" id="SSF52833">
    <property type="entry name" value="Thioredoxin-like"/>
    <property type="match status" value="1"/>
</dbReference>
<dbReference type="EnsemblPlants" id="KQK18500">
    <property type="protein sequence ID" value="KQK18500"/>
    <property type="gene ID" value="BRADI_1g42890v3"/>
</dbReference>
<dbReference type="GO" id="GO:0004364">
    <property type="term" value="F:glutathione transferase activity"/>
    <property type="evidence" value="ECO:0000318"/>
    <property type="project" value="GO_Central"/>
</dbReference>
<feature type="compositionally biased region" description="Low complexity" evidence="1">
    <location>
        <begin position="10"/>
        <end position="20"/>
    </location>
</feature>
<evidence type="ECO:0000259" key="2">
    <source>
        <dbReference type="Pfam" id="PF13417"/>
    </source>
</evidence>
<dbReference type="PANTHER" id="PTHR44328:SF16">
    <property type="entry name" value="PROTEIN IN2-1 HOMOLOG B"/>
    <property type="match status" value="1"/>
</dbReference>
<reference evidence="3 4" key="1">
    <citation type="journal article" date="2010" name="Nature">
        <title>Genome sequencing and analysis of the model grass Brachypodium distachyon.</title>
        <authorList>
            <consortium name="International Brachypodium Initiative"/>
        </authorList>
    </citation>
    <scope>NUCLEOTIDE SEQUENCE [LARGE SCALE GENOMIC DNA]</scope>
    <source>
        <strain evidence="3 4">Bd21</strain>
    </source>
</reference>